<evidence type="ECO:0000256" key="2">
    <source>
        <dbReference type="ARBA" id="ARBA00022475"/>
    </source>
</evidence>
<dbReference type="GO" id="GO:0005886">
    <property type="term" value="C:plasma membrane"/>
    <property type="evidence" value="ECO:0007669"/>
    <property type="project" value="UniProtKB-SubCell"/>
</dbReference>
<gene>
    <name evidence="8" type="ORF">METZ01_LOCUS342566</name>
</gene>
<accession>A0A382QXU5</accession>
<evidence type="ECO:0000256" key="3">
    <source>
        <dbReference type="ARBA" id="ARBA00022692"/>
    </source>
</evidence>
<evidence type="ECO:0000313" key="8">
    <source>
        <dbReference type="EMBL" id="SVC89712.1"/>
    </source>
</evidence>
<name>A0A382QXU5_9ZZZZ</name>
<protein>
    <recommendedName>
        <fullName evidence="7">MotA/TolQ/ExbB proton channel domain-containing protein</fullName>
    </recommendedName>
</protein>
<evidence type="ECO:0000256" key="4">
    <source>
        <dbReference type="ARBA" id="ARBA00022989"/>
    </source>
</evidence>
<dbReference type="Pfam" id="PF01618">
    <property type="entry name" value="MotA_ExbB"/>
    <property type="match status" value="1"/>
</dbReference>
<evidence type="ECO:0000256" key="5">
    <source>
        <dbReference type="ARBA" id="ARBA00023136"/>
    </source>
</evidence>
<feature type="transmembrane region" description="Helical" evidence="6">
    <location>
        <begin position="7"/>
        <end position="25"/>
    </location>
</feature>
<keyword evidence="5 6" id="KW-0472">Membrane</keyword>
<keyword evidence="4 6" id="KW-1133">Transmembrane helix</keyword>
<feature type="transmembrane region" description="Helical" evidence="6">
    <location>
        <begin position="72"/>
        <end position="90"/>
    </location>
</feature>
<sequence length="138" mass="14752">MKLKTLRIMAIITGILGTTLLNRFLEGGALFMSLILICLLLSIYFMARGFLSVKTNPVLSKKMLALINDSGTLGLALGFFSAFLGLITGFDAIEASGNAEPAILAGGIKVALLSPLFGLFTFIVSRVGMLLLRLLQKN</sequence>
<evidence type="ECO:0000256" key="6">
    <source>
        <dbReference type="SAM" id="Phobius"/>
    </source>
</evidence>
<evidence type="ECO:0000256" key="1">
    <source>
        <dbReference type="ARBA" id="ARBA00004651"/>
    </source>
</evidence>
<feature type="transmembrane region" description="Helical" evidence="6">
    <location>
        <begin position="31"/>
        <end position="51"/>
    </location>
</feature>
<feature type="domain" description="MotA/TolQ/ExbB proton channel" evidence="7">
    <location>
        <begin position="62"/>
        <end position="126"/>
    </location>
</feature>
<dbReference type="EMBL" id="UINC01117347">
    <property type="protein sequence ID" value="SVC89712.1"/>
    <property type="molecule type" value="Genomic_DNA"/>
</dbReference>
<reference evidence="8" key="1">
    <citation type="submission" date="2018-05" db="EMBL/GenBank/DDBJ databases">
        <authorList>
            <person name="Lanie J.A."/>
            <person name="Ng W.-L."/>
            <person name="Kazmierczak K.M."/>
            <person name="Andrzejewski T.M."/>
            <person name="Davidsen T.M."/>
            <person name="Wayne K.J."/>
            <person name="Tettelin H."/>
            <person name="Glass J.I."/>
            <person name="Rusch D."/>
            <person name="Podicherti R."/>
            <person name="Tsui H.-C.T."/>
            <person name="Winkler M.E."/>
        </authorList>
    </citation>
    <scope>NUCLEOTIDE SEQUENCE</scope>
</reference>
<comment type="subcellular location">
    <subcellularLocation>
        <location evidence="1">Cell membrane</location>
        <topology evidence="1">Multi-pass membrane protein</topology>
    </subcellularLocation>
</comment>
<dbReference type="InterPro" id="IPR002898">
    <property type="entry name" value="MotA_ExbB_proton_chnl"/>
</dbReference>
<keyword evidence="3 6" id="KW-0812">Transmembrane</keyword>
<evidence type="ECO:0000259" key="7">
    <source>
        <dbReference type="Pfam" id="PF01618"/>
    </source>
</evidence>
<dbReference type="AlphaFoldDB" id="A0A382QXU5"/>
<feature type="transmembrane region" description="Helical" evidence="6">
    <location>
        <begin position="110"/>
        <end position="132"/>
    </location>
</feature>
<organism evidence="8">
    <name type="scientific">marine metagenome</name>
    <dbReference type="NCBI Taxonomy" id="408172"/>
    <lineage>
        <taxon>unclassified sequences</taxon>
        <taxon>metagenomes</taxon>
        <taxon>ecological metagenomes</taxon>
    </lineage>
</organism>
<keyword evidence="2" id="KW-1003">Cell membrane</keyword>
<proteinExistence type="predicted"/>